<dbReference type="EMBL" id="RDPI01000921">
    <property type="protein sequence ID" value="MBF4376580.1"/>
    <property type="molecule type" value="Genomic_DNA"/>
</dbReference>
<organism evidence="1 2">
    <name type="scientific">Vibrio anguillarum</name>
    <name type="common">Listonella anguillarum</name>
    <dbReference type="NCBI Taxonomy" id="55601"/>
    <lineage>
        <taxon>Bacteria</taxon>
        <taxon>Pseudomonadati</taxon>
        <taxon>Pseudomonadota</taxon>
        <taxon>Gammaproteobacteria</taxon>
        <taxon>Vibrionales</taxon>
        <taxon>Vibrionaceae</taxon>
        <taxon>Vibrio</taxon>
    </lineage>
</organism>
<proteinExistence type="predicted"/>
<dbReference type="Proteomes" id="UP000726136">
    <property type="component" value="Unassembled WGS sequence"/>
</dbReference>
<gene>
    <name evidence="1" type="ORF">EAY46_26740</name>
</gene>
<name>A0ABR9ZDT0_VIBAN</name>
<protein>
    <submittedName>
        <fullName evidence="1">Methionyl-tRNA formyltransferase</fullName>
    </submittedName>
</protein>
<reference evidence="1 2" key="1">
    <citation type="journal article" date="2021" name="PeerJ">
        <title>Analysis of 44 Vibrio anguillarum genomes reveals high genetic diversity.</title>
        <authorList>
            <person name="Hansen M.J."/>
            <person name="Dalsgaard I."/>
        </authorList>
    </citation>
    <scope>NUCLEOTIDE SEQUENCE [LARGE SCALE GENOMIC DNA]</scope>
    <source>
        <strain evidence="1 2">040915-1/1B</strain>
    </source>
</reference>
<sequence length="58" mass="6616">MRVIIITSGISRILKPIYDNGFDVVGVLESMPRGWQPNSKSKFHRVLKGVYHSVFKRG</sequence>
<keyword evidence="2" id="KW-1185">Reference proteome</keyword>
<evidence type="ECO:0000313" key="2">
    <source>
        <dbReference type="Proteomes" id="UP000726136"/>
    </source>
</evidence>
<feature type="non-terminal residue" evidence="1">
    <location>
        <position position="58"/>
    </location>
</feature>
<evidence type="ECO:0000313" key="1">
    <source>
        <dbReference type="EMBL" id="MBF4376580.1"/>
    </source>
</evidence>
<accession>A0ABR9ZDT0</accession>
<comment type="caution">
    <text evidence="1">The sequence shown here is derived from an EMBL/GenBank/DDBJ whole genome shotgun (WGS) entry which is preliminary data.</text>
</comment>